<gene>
    <name evidence="2" type="ORF">EYC84_000168</name>
</gene>
<feature type="signal peptide" evidence="1">
    <location>
        <begin position="1"/>
        <end position="19"/>
    </location>
</feature>
<dbReference type="Proteomes" id="UP000322873">
    <property type="component" value="Unassembled WGS sequence"/>
</dbReference>
<accession>A0A5M9JMQ8</accession>
<sequence length="163" mass="18263">MLMGCRSVLGFTLFSCVKSDLFIVVLGSQDHLSILLYALDNTITANVIPFPDRRYRSHPSKWQALWSLQRKDRLSGLSGDVEISGVISPGILGAAHWPLLELLDLSIPSQVALSANRPIIVFNSTQITSKLILNQHTRFCLKKSHTTSQGVKEWGSFWRQTTR</sequence>
<evidence type="ECO:0000313" key="3">
    <source>
        <dbReference type="Proteomes" id="UP000322873"/>
    </source>
</evidence>
<organism evidence="2 3">
    <name type="scientific">Monilinia fructicola</name>
    <name type="common">Brown rot fungus</name>
    <name type="synonym">Ciboria fructicola</name>
    <dbReference type="NCBI Taxonomy" id="38448"/>
    <lineage>
        <taxon>Eukaryota</taxon>
        <taxon>Fungi</taxon>
        <taxon>Dikarya</taxon>
        <taxon>Ascomycota</taxon>
        <taxon>Pezizomycotina</taxon>
        <taxon>Leotiomycetes</taxon>
        <taxon>Helotiales</taxon>
        <taxon>Sclerotiniaceae</taxon>
        <taxon>Monilinia</taxon>
    </lineage>
</organism>
<dbReference type="VEuPathDB" id="FungiDB:MFRU_011g01710"/>
<proteinExistence type="predicted"/>
<dbReference type="EMBL" id="VICG01000006">
    <property type="protein sequence ID" value="KAA8570774.1"/>
    <property type="molecule type" value="Genomic_DNA"/>
</dbReference>
<dbReference type="AlphaFoldDB" id="A0A5M9JMQ8"/>
<evidence type="ECO:0000313" key="2">
    <source>
        <dbReference type="EMBL" id="KAA8570774.1"/>
    </source>
</evidence>
<reference evidence="2 3" key="1">
    <citation type="submission" date="2019-06" db="EMBL/GenBank/DDBJ databases">
        <title>Genome Sequence of the Brown Rot Fungal Pathogen Monilinia fructicola.</title>
        <authorList>
            <person name="De Miccolis Angelini R.M."/>
            <person name="Landi L."/>
            <person name="Abate D."/>
            <person name="Pollastro S."/>
            <person name="Romanazzi G."/>
            <person name="Faretra F."/>
        </authorList>
    </citation>
    <scope>NUCLEOTIDE SEQUENCE [LARGE SCALE GENOMIC DNA]</scope>
    <source>
        <strain evidence="2 3">Mfrc123</strain>
    </source>
</reference>
<name>A0A5M9JMQ8_MONFR</name>
<keyword evidence="3" id="KW-1185">Reference proteome</keyword>
<protein>
    <submittedName>
        <fullName evidence="2">Uncharacterized protein</fullName>
    </submittedName>
</protein>
<evidence type="ECO:0000256" key="1">
    <source>
        <dbReference type="SAM" id="SignalP"/>
    </source>
</evidence>
<feature type="chain" id="PRO_5024456540" evidence="1">
    <location>
        <begin position="20"/>
        <end position="163"/>
    </location>
</feature>
<keyword evidence="1" id="KW-0732">Signal</keyword>
<comment type="caution">
    <text evidence="2">The sequence shown here is derived from an EMBL/GenBank/DDBJ whole genome shotgun (WGS) entry which is preliminary data.</text>
</comment>